<dbReference type="Proteomes" id="UP000821853">
    <property type="component" value="Chromosome 4"/>
</dbReference>
<accession>A0A9J6GAU2</accession>
<sequence>MRSAFSEFVECKSFHVERECGDRASAFFARHMQRISGPLMEDHCGHYAHEGGCDHFASSGAARWATTPPTYHHHWPLLLTTLLVATGGALIAASGKAVKHVVRTRDDVEDNTACFITFAVALSCLSRTEHILLGLNTYA</sequence>
<dbReference type="OrthoDB" id="10051804at2759"/>
<evidence type="ECO:0000313" key="2">
    <source>
        <dbReference type="EMBL" id="KAH9372501.1"/>
    </source>
</evidence>
<keyword evidence="1" id="KW-0472">Membrane</keyword>
<dbReference type="EMBL" id="JABSTR010000006">
    <property type="protein sequence ID" value="KAH9372501.1"/>
    <property type="molecule type" value="Genomic_DNA"/>
</dbReference>
<gene>
    <name evidence="2" type="ORF">HPB48_010700</name>
</gene>
<evidence type="ECO:0000256" key="1">
    <source>
        <dbReference type="SAM" id="Phobius"/>
    </source>
</evidence>
<comment type="caution">
    <text evidence="2">The sequence shown here is derived from an EMBL/GenBank/DDBJ whole genome shotgun (WGS) entry which is preliminary data.</text>
</comment>
<dbReference type="AlphaFoldDB" id="A0A9J6GAU2"/>
<keyword evidence="1" id="KW-1133">Transmembrane helix</keyword>
<protein>
    <submittedName>
        <fullName evidence="2">Uncharacterized protein</fullName>
    </submittedName>
</protein>
<evidence type="ECO:0000313" key="3">
    <source>
        <dbReference type="Proteomes" id="UP000821853"/>
    </source>
</evidence>
<keyword evidence="3" id="KW-1185">Reference proteome</keyword>
<feature type="transmembrane region" description="Helical" evidence="1">
    <location>
        <begin position="75"/>
        <end position="95"/>
    </location>
</feature>
<organism evidence="2 3">
    <name type="scientific">Haemaphysalis longicornis</name>
    <name type="common">Bush tick</name>
    <dbReference type="NCBI Taxonomy" id="44386"/>
    <lineage>
        <taxon>Eukaryota</taxon>
        <taxon>Metazoa</taxon>
        <taxon>Ecdysozoa</taxon>
        <taxon>Arthropoda</taxon>
        <taxon>Chelicerata</taxon>
        <taxon>Arachnida</taxon>
        <taxon>Acari</taxon>
        <taxon>Parasitiformes</taxon>
        <taxon>Ixodida</taxon>
        <taxon>Ixodoidea</taxon>
        <taxon>Ixodidae</taxon>
        <taxon>Haemaphysalinae</taxon>
        <taxon>Haemaphysalis</taxon>
    </lineage>
</organism>
<proteinExistence type="predicted"/>
<keyword evidence="1" id="KW-0812">Transmembrane</keyword>
<name>A0A9J6GAU2_HAELO</name>
<dbReference type="VEuPathDB" id="VectorBase:HLOH_059425"/>
<reference evidence="2 3" key="1">
    <citation type="journal article" date="2020" name="Cell">
        <title>Large-Scale Comparative Analyses of Tick Genomes Elucidate Their Genetic Diversity and Vector Capacities.</title>
        <authorList>
            <consortium name="Tick Genome and Microbiome Consortium (TIGMIC)"/>
            <person name="Jia N."/>
            <person name="Wang J."/>
            <person name="Shi W."/>
            <person name="Du L."/>
            <person name="Sun Y."/>
            <person name="Zhan W."/>
            <person name="Jiang J.F."/>
            <person name="Wang Q."/>
            <person name="Zhang B."/>
            <person name="Ji P."/>
            <person name="Bell-Sakyi L."/>
            <person name="Cui X.M."/>
            <person name="Yuan T.T."/>
            <person name="Jiang B.G."/>
            <person name="Yang W.F."/>
            <person name="Lam T.T."/>
            <person name="Chang Q.C."/>
            <person name="Ding S.J."/>
            <person name="Wang X.J."/>
            <person name="Zhu J.G."/>
            <person name="Ruan X.D."/>
            <person name="Zhao L."/>
            <person name="Wei J.T."/>
            <person name="Ye R.Z."/>
            <person name="Que T.C."/>
            <person name="Du C.H."/>
            <person name="Zhou Y.H."/>
            <person name="Cheng J.X."/>
            <person name="Dai P.F."/>
            <person name="Guo W.B."/>
            <person name="Han X.H."/>
            <person name="Huang E.J."/>
            <person name="Li L.F."/>
            <person name="Wei W."/>
            <person name="Gao Y.C."/>
            <person name="Liu J.Z."/>
            <person name="Shao H.Z."/>
            <person name="Wang X."/>
            <person name="Wang C.C."/>
            <person name="Yang T.C."/>
            <person name="Huo Q.B."/>
            <person name="Li W."/>
            <person name="Chen H.Y."/>
            <person name="Chen S.E."/>
            <person name="Zhou L.G."/>
            <person name="Ni X.B."/>
            <person name="Tian J.H."/>
            <person name="Sheng Y."/>
            <person name="Liu T."/>
            <person name="Pan Y.S."/>
            <person name="Xia L.Y."/>
            <person name="Li J."/>
            <person name="Zhao F."/>
            <person name="Cao W.C."/>
        </authorList>
    </citation>
    <scope>NUCLEOTIDE SEQUENCE [LARGE SCALE GENOMIC DNA]</scope>
    <source>
        <strain evidence="2">HaeL-2018</strain>
    </source>
</reference>